<accession>A0A5B7HZW8</accession>
<sequence length="74" mass="8312">MKKLPSFRRNIIVRPSSTMQNEDDYNLINNTRLFQQNNYTHALHGKLGLTGRAAACSVRVAVLLYTYIGNGTLA</sequence>
<dbReference type="Proteomes" id="UP000324222">
    <property type="component" value="Unassembled WGS sequence"/>
</dbReference>
<comment type="caution">
    <text evidence="1">The sequence shown here is derived from an EMBL/GenBank/DDBJ whole genome shotgun (WGS) entry which is preliminary data.</text>
</comment>
<dbReference type="AlphaFoldDB" id="A0A5B7HZW8"/>
<gene>
    <name evidence="1" type="ORF">E2C01_069933</name>
</gene>
<proteinExistence type="predicted"/>
<protein>
    <submittedName>
        <fullName evidence="1">Uncharacterized protein</fullName>
    </submittedName>
</protein>
<evidence type="ECO:0000313" key="2">
    <source>
        <dbReference type="Proteomes" id="UP000324222"/>
    </source>
</evidence>
<evidence type="ECO:0000313" key="1">
    <source>
        <dbReference type="EMBL" id="MPC75543.1"/>
    </source>
</evidence>
<organism evidence="1 2">
    <name type="scientific">Portunus trituberculatus</name>
    <name type="common">Swimming crab</name>
    <name type="synonym">Neptunus trituberculatus</name>
    <dbReference type="NCBI Taxonomy" id="210409"/>
    <lineage>
        <taxon>Eukaryota</taxon>
        <taxon>Metazoa</taxon>
        <taxon>Ecdysozoa</taxon>
        <taxon>Arthropoda</taxon>
        <taxon>Crustacea</taxon>
        <taxon>Multicrustacea</taxon>
        <taxon>Malacostraca</taxon>
        <taxon>Eumalacostraca</taxon>
        <taxon>Eucarida</taxon>
        <taxon>Decapoda</taxon>
        <taxon>Pleocyemata</taxon>
        <taxon>Brachyura</taxon>
        <taxon>Eubrachyura</taxon>
        <taxon>Portunoidea</taxon>
        <taxon>Portunidae</taxon>
        <taxon>Portuninae</taxon>
        <taxon>Portunus</taxon>
    </lineage>
</organism>
<name>A0A5B7HZW8_PORTR</name>
<keyword evidence="2" id="KW-1185">Reference proteome</keyword>
<reference evidence="1 2" key="1">
    <citation type="submission" date="2019-05" db="EMBL/GenBank/DDBJ databases">
        <title>Another draft genome of Portunus trituberculatus and its Hox gene families provides insights of decapod evolution.</title>
        <authorList>
            <person name="Jeong J.-H."/>
            <person name="Song I."/>
            <person name="Kim S."/>
            <person name="Choi T."/>
            <person name="Kim D."/>
            <person name="Ryu S."/>
            <person name="Kim W."/>
        </authorList>
    </citation>
    <scope>NUCLEOTIDE SEQUENCE [LARGE SCALE GENOMIC DNA]</scope>
    <source>
        <tissue evidence="1">Muscle</tissue>
    </source>
</reference>
<dbReference type="EMBL" id="VSRR010041358">
    <property type="protein sequence ID" value="MPC75543.1"/>
    <property type="molecule type" value="Genomic_DNA"/>
</dbReference>